<organism evidence="2">
    <name type="scientific">Populus trichocarpa</name>
    <name type="common">Western balsam poplar</name>
    <name type="synonym">Populus balsamifera subsp. trichocarpa</name>
    <dbReference type="NCBI Taxonomy" id="3694"/>
    <lineage>
        <taxon>Eukaryota</taxon>
        <taxon>Viridiplantae</taxon>
        <taxon>Streptophyta</taxon>
        <taxon>Embryophyta</taxon>
        <taxon>Tracheophyta</taxon>
        <taxon>Spermatophyta</taxon>
        <taxon>Magnoliopsida</taxon>
        <taxon>eudicotyledons</taxon>
        <taxon>Gunneridae</taxon>
        <taxon>Pentapetalae</taxon>
        <taxon>rosids</taxon>
        <taxon>fabids</taxon>
        <taxon>Malpighiales</taxon>
        <taxon>Salicaceae</taxon>
        <taxon>Saliceae</taxon>
        <taxon>Populus</taxon>
    </lineage>
</organism>
<sequence>MYLGSKPYALYVWRICEFLLLILKLFKAHLMVSKLKEIN</sequence>
<dbReference type="EMBL" id="KZ623374">
    <property type="protein sequence ID" value="RQO93462.1"/>
    <property type="molecule type" value="Genomic_DNA"/>
</dbReference>
<keyword evidence="1" id="KW-1133">Transmembrane helix</keyword>
<evidence type="ECO:0000313" key="2">
    <source>
        <dbReference type="EMBL" id="RQO93462.1"/>
    </source>
</evidence>
<dbReference type="InParanoid" id="A0A3N7FCU1"/>
<protein>
    <submittedName>
        <fullName evidence="2">Uncharacterized protein</fullName>
    </submittedName>
</protein>
<proteinExistence type="predicted"/>
<feature type="transmembrane region" description="Helical" evidence="1">
    <location>
        <begin position="6"/>
        <end position="26"/>
    </location>
</feature>
<accession>A0A3N7FCU1</accession>
<name>A0A3N7FCU1_POPTR</name>
<reference evidence="2" key="1">
    <citation type="journal article" date="2006" name="Science">
        <title>The genome of black cottonwood, Populus trichocarpa (Torr. &amp; Gray).</title>
        <authorList>
            <person name="Tuskan G.A."/>
            <person name="Difazio S."/>
            <person name="Jansson S."/>
            <person name="Bohlmann J."/>
            <person name="Grigoriev I."/>
            <person name="Hellsten U."/>
            <person name="Putnam N."/>
            <person name="Ralph S."/>
            <person name="Rombauts S."/>
            <person name="Salamov A."/>
            <person name="Schein J."/>
            <person name="Sterck L."/>
            <person name="Aerts A."/>
            <person name="Bhalerao R.R."/>
            <person name="Bhalerao R.P."/>
            <person name="Blaudez D."/>
            <person name="Boerjan W."/>
            <person name="Brun A."/>
            <person name="Brunner A."/>
            <person name="Busov V."/>
            <person name="Campbell M."/>
            <person name="Carlson J."/>
            <person name="Chalot M."/>
            <person name="Chapman J."/>
            <person name="Chen G.L."/>
            <person name="Cooper D."/>
            <person name="Coutinho P.M."/>
            <person name="Couturier J."/>
            <person name="Covert S."/>
            <person name="Cronk Q."/>
            <person name="Cunningham R."/>
            <person name="Davis J."/>
            <person name="Degroeve S."/>
            <person name="Dejardin A."/>
            <person name="Depamphilis C."/>
            <person name="Detter J."/>
            <person name="Dirks B."/>
            <person name="Dubchak I."/>
            <person name="Duplessis S."/>
            <person name="Ehlting J."/>
            <person name="Ellis B."/>
            <person name="Gendler K."/>
            <person name="Goodstein D."/>
            <person name="Gribskov M."/>
            <person name="Grimwood J."/>
            <person name="Groover A."/>
            <person name="Gunter L."/>
            <person name="Hamberger B."/>
            <person name="Heinze B."/>
            <person name="Helariutta Y."/>
            <person name="Henrissat B."/>
            <person name="Holligan D."/>
            <person name="Holt R."/>
            <person name="Huang W."/>
            <person name="Islam-Faridi N."/>
            <person name="Jones S."/>
            <person name="Jones-Rhoades M."/>
            <person name="Jorgensen R."/>
            <person name="Joshi C."/>
            <person name="Kangasjarvi J."/>
            <person name="Karlsson J."/>
            <person name="Kelleher C."/>
            <person name="Kirkpatrick R."/>
            <person name="Kirst M."/>
            <person name="Kohler A."/>
            <person name="Kalluri U."/>
            <person name="Larimer F."/>
            <person name="Leebens-Mack J."/>
            <person name="Leple J.C."/>
            <person name="Locascio P."/>
            <person name="Lou Y."/>
            <person name="Lucas S."/>
            <person name="Martin F."/>
            <person name="Montanini B."/>
            <person name="Napoli C."/>
            <person name="Nelson D.R."/>
            <person name="Nelson C."/>
            <person name="Nieminen K."/>
            <person name="Nilsson O."/>
            <person name="Pereda V."/>
            <person name="Peter G."/>
            <person name="Philippe R."/>
            <person name="Pilate G."/>
            <person name="Poliakov A."/>
            <person name="Razumovskaya J."/>
            <person name="Richardson P."/>
            <person name="Rinaldi C."/>
            <person name="Ritland K."/>
            <person name="Rouze P."/>
            <person name="Ryaboy D."/>
            <person name="Schmutz J."/>
            <person name="Schrader J."/>
            <person name="Segerman B."/>
            <person name="Shin H."/>
            <person name="Siddiqui A."/>
            <person name="Sterky F."/>
            <person name="Terry A."/>
            <person name="Tsai C.J."/>
            <person name="Uberbacher E."/>
            <person name="Unneberg P."/>
            <person name="Vahala J."/>
            <person name="Wall K."/>
            <person name="Wessler S."/>
            <person name="Yang G."/>
            <person name="Yin T."/>
            <person name="Douglas C."/>
            <person name="Marra M."/>
            <person name="Sandberg G."/>
            <person name="Van de Peer Y."/>
            <person name="Rokhsar D."/>
        </authorList>
    </citation>
    <scope>NUCLEOTIDE SEQUENCE [LARGE SCALE GENOMIC DNA]</scope>
    <source>
        <strain evidence="2">Nisqually-1</strain>
    </source>
</reference>
<dbReference type="AlphaFoldDB" id="A0A3N7FCU1"/>
<reference evidence="2" key="2">
    <citation type="submission" date="2017-07" db="EMBL/GenBank/DDBJ databases">
        <title>WGS assembly of Populus trichocarpa.</title>
        <authorList>
            <person name="Tuskan G."/>
            <person name="Difazio S."/>
            <person name="Jansson S."/>
            <person name="Bohlmann J."/>
            <person name="Grigoriev I."/>
            <person name="Hellsten U."/>
            <person name="Putnam N."/>
            <person name="Ralph S."/>
            <person name="Rombauts S."/>
            <person name="Salamov A."/>
            <person name="Schein J."/>
            <person name="Sterck L."/>
            <person name="Aerts A."/>
            <person name="Bhalerao R."/>
            <person name="Bhalerao R."/>
            <person name="Blaudez D."/>
            <person name="Boerjan W."/>
            <person name="Brun A."/>
            <person name="Brunner A."/>
            <person name="Busov V."/>
            <person name="Campbell M."/>
            <person name="Carlson J."/>
            <person name="Chalot M."/>
            <person name="Chapman J."/>
            <person name="Chen G."/>
            <person name="Cooper D."/>
            <person name="Coutinho P."/>
            <person name="Couturier J."/>
            <person name="Covert S."/>
            <person name="Cronk Q."/>
            <person name="Cunningham R."/>
            <person name="Davis J."/>
            <person name="Degroeve S."/>
            <person name="Dejardin A."/>
            <person name="Depamphilis C."/>
            <person name="Detter J."/>
            <person name="Dirks B."/>
            <person name="Dubchak I."/>
            <person name="Duplessis S."/>
            <person name="Ehlting J."/>
            <person name="Ellis B."/>
            <person name="Gendler K."/>
            <person name="Goodstein D."/>
            <person name="Gribskov M."/>
            <person name="Grimwood J."/>
            <person name="Groover A."/>
            <person name="Gunter L."/>
            <person name="Hamberger B."/>
            <person name="Heinze B."/>
            <person name="Helariutta Y."/>
            <person name="Henrissat B."/>
            <person name="Holligan D."/>
            <person name="Holt R."/>
            <person name="Huang W."/>
            <person name="Islam-Faridi N."/>
            <person name="Jones S."/>
            <person name="Jones-Rhoades M."/>
            <person name="Jorgensen R."/>
            <person name="Joshi C."/>
            <person name="Kangasjarvi J."/>
            <person name="Karlsson J."/>
            <person name="Kelleher C."/>
            <person name="Kirkpatrick R."/>
            <person name="Kirst M."/>
            <person name="Kohler A."/>
            <person name="Kalluri U."/>
            <person name="Larimer F."/>
            <person name="Leebens-Mack J."/>
            <person name="Leple J."/>
            <person name="Locascio P."/>
            <person name="Lou Y."/>
            <person name="Lucas S."/>
            <person name="Martin F."/>
            <person name="Montanini B."/>
            <person name="Napoli C."/>
            <person name="Nelson D."/>
            <person name="Nelson C."/>
            <person name="Nieminen K."/>
            <person name="Nilsson O."/>
            <person name="Pereda V."/>
            <person name="Peter G."/>
            <person name="Philippe R."/>
            <person name="Pilate G."/>
            <person name="Poliakov A."/>
            <person name="Razumovskaya J."/>
            <person name="Richardson P."/>
            <person name="Rinaldi C."/>
            <person name="Ritland K."/>
            <person name="Rouze P."/>
            <person name="Ryaboy D."/>
            <person name="Schmutz J."/>
            <person name="Schrader J."/>
            <person name="Segerman B."/>
            <person name="Shin H."/>
            <person name="Siddiqui A."/>
            <person name="Sterky F."/>
            <person name="Terry A."/>
            <person name="Tsai C."/>
            <person name="Uberbacher E."/>
            <person name="Unneberg P."/>
            <person name="Vahala J."/>
            <person name="Wall K."/>
            <person name="Wessler S."/>
            <person name="Yang G."/>
            <person name="Yin T."/>
            <person name="Douglas C."/>
            <person name="Marra M."/>
            <person name="Sandberg G."/>
            <person name="Van De Peer Y."/>
            <person name="Rokhsar D."/>
        </authorList>
    </citation>
    <scope>NUCLEOTIDE SEQUENCE</scope>
    <source>
        <strain evidence="2">Nisqually-1</strain>
    </source>
</reference>
<evidence type="ECO:0000256" key="1">
    <source>
        <dbReference type="SAM" id="Phobius"/>
    </source>
</evidence>
<keyword evidence="1" id="KW-0472">Membrane</keyword>
<gene>
    <name evidence="2" type="ORF">POPTR_T063101</name>
</gene>
<keyword evidence="1" id="KW-0812">Transmembrane</keyword>